<organism evidence="2 3">
    <name type="scientific">Acrobeloides nanus</name>
    <dbReference type="NCBI Taxonomy" id="290746"/>
    <lineage>
        <taxon>Eukaryota</taxon>
        <taxon>Metazoa</taxon>
        <taxon>Ecdysozoa</taxon>
        <taxon>Nematoda</taxon>
        <taxon>Chromadorea</taxon>
        <taxon>Rhabditida</taxon>
        <taxon>Tylenchina</taxon>
        <taxon>Cephalobomorpha</taxon>
        <taxon>Cephaloboidea</taxon>
        <taxon>Cephalobidae</taxon>
        <taxon>Acrobeloides</taxon>
    </lineage>
</organism>
<dbReference type="InterPro" id="IPR016187">
    <property type="entry name" value="CTDL_fold"/>
</dbReference>
<protein>
    <submittedName>
        <fullName evidence="3">C-type lectin domain-containing protein</fullName>
    </submittedName>
</protein>
<feature type="domain" description="C-type lectin" evidence="1">
    <location>
        <begin position="96"/>
        <end position="210"/>
    </location>
</feature>
<accession>A0A914DT33</accession>
<evidence type="ECO:0000313" key="3">
    <source>
        <dbReference type="WBParaSite" id="ACRNAN_scaffold375.g10788.t1"/>
    </source>
</evidence>
<dbReference type="WBParaSite" id="ACRNAN_scaffold375.g10788.t1">
    <property type="protein sequence ID" value="ACRNAN_scaffold375.g10788.t1"/>
    <property type="gene ID" value="ACRNAN_scaffold375.g10788"/>
</dbReference>
<dbReference type="Gene3D" id="3.10.100.10">
    <property type="entry name" value="Mannose-Binding Protein A, subunit A"/>
    <property type="match status" value="2"/>
</dbReference>
<evidence type="ECO:0000259" key="1">
    <source>
        <dbReference type="PROSITE" id="PS50041"/>
    </source>
</evidence>
<dbReference type="InterPro" id="IPR001304">
    <property type="entry name" value="C-type_lectin-like"/>
</dbReference>
<dbReference type="AlphaFoldDB" id="A0A914DT33"/>
<dbReference type="SUPFAM" id="SSF56436">
    <property type="entry name" value="C-type lectin-like"/>
    <property type="match status" value="2"/>
</dbReference>
<dbReference type="PROSITE" id="PS50041">
    <property type="entry name" value="C_TYPE_LECTIN_2"/>
    <property type="match status" value="2"/>
</dbReference>
<dbReference type="InterPro" id="IPR050111">
    <property type="entry name" value="C-type_lectin/snaclec_domain"/>
</dbReference>
<dbReference type="PANTHER" id="PTHR22803">
    <property type="entry name" value="MANNOSE, PHOSPHOLIPASE, LECTIN RECEPTOR RELATED"/>
    <property type="match status" value="1"/>
</dbReference>
<sequence>MDSPAIFHFCIAGNWSWTDGSNFGYTNWANGQPNPNNNTICLSSRYKVGKWYGESCFSPKPYVCKFPNNNSTTNSTITTTARPPGQCRKGWSLFSQANRCYILIHNVNFNQARSTCQNFSSNFISIHSAQENVFVQSLFMKNSLNYFCRIGLHNVNLSGNFTWVDGTKLDYTNWYQGKPDPSYPSAILTANSTATWYVSLDDQIYDAVCAYYL</sequence>
<dbReference type="Proteomes" id="UP000887540">
    <property type="component" value="Unplaced"/>
</dbReference>
<reference evidence="3" key="1">
    <citation type="submission" date="2022-11" db="UniProtKB">
        <authorList>
            <consortium name="WormBaseParasite"/>
        </authorList>
    </citation>
    <scope>IDENTIFICATION</scope>
</reference>
<dbReference type="CDD" id="cd00037">
    <property type="entry name" value="CLECT"/>
    <property type="match status" value="2"/>
</dbReference>
<dbReference type="Pfam" id="PF00059">
    <property type="entry name" value="Lectin_C"/>
    <property type="match status" value="2"/>
</dbReference>
<name>A0A914DT33_9BILA</name>
<proteinExistence type="predicted"/>
<feature type="domain" description="C-type lectin" evidence="1">
    <location>
        <begin position="13"/>
        <end position="65"/>
    </location>
</feature>
<dbReference type="SMART" id="SM00034">
    <property type="entry name" value="CLECT"/>
    <property type="match status" value="1"/>
</dbReference>
<dbReference type="InterPro" id="IPR016186">
    <property type="entry name" value="C-type_lectin-like/link_sf"/>
</dbReference>
<evidence type="ECO:0000313" key="2">
    <source>
        <dbReference type="Proteomes" id="UP000887540"/>
    </source>
</evidence>
<keyword evidence="2" id="KW-1185">Reference proteome</keyword>